<dbReference type="PRINTS" id="PR00420">
    <property type="entry name" value="RNGMNOXGNASE"/>
</dbReference>
<evidence type="ECO:0000313" key="7">
    <source>
        <dbReference type="EMBL" id="KAF5379818.1"/>
    </source>
</evidence>
<keyword evidence="5" id="KW-0503">Monooxygenase</keyword>
<accession>A0A8H5HAP0</accession>
<dbReference type="InterPro" id="IPR036188">
    <property type="entry name" value="FAD/NAD-bd_sf"/>
</dbReference>
<dbReference type="InterPro" id="IPR050493">
    <property type="entry name" value="FAD-dep_Monooxygenase_BioMet"/>
</dbReference>
<dbReference type="InterPro" id="IPR002938">
    <property type="entry name" value="FAD-bd"/>
</dbReference>
<evidence type="ECO:0000256" key="1">
    <source>
        <dbReference type="ARBA" id="ARBA00007992"/>
    </source>
</evidence>
<dbReference type="GO" id="GO:0004497">
    <property type="term" value="F:monooxygenase activity"/>
    <property type="evidence" value="ECO:0007669"/>
    <property type="project" value="UniProtKB-KW"/>
</dbReference>
<evidence type="ECO:0000259" key="6">
    <source>
        <dbReference type="Pfam" id="PF01494"/>
    </source>
</evidence>
<evidence type="ECO:0000313" key="8">
    <source>
        <dbReference type="Proteomes" id="UP000565441"/>
    </source>
</evidence>
<reference evidence="7 8" key="1">
    <citation type="journal article" date="2020" name="ISME J.">
        <title>Uncovering the hidden diversity of litter-decomposition mechanisms in mushroom-forming fungi.</title>
        <authorList>
            <person name="Floudas D."/>
            <person name="Bentzer J."/>
            <person name="Ahren D."/>
            <person name="Johansson T."/>
            <person name="Persson P."/>
            <person name="Tunlid A."/>
        </authorList>
    </citation>
    <scope>NUCLEOTIDE SEQUENCE [LARGE SCALE GENOMIC DNA]</scope>
    <source>
        <strain evidence="7 8">CBS 661.87</strain>
    </source>
</reference>
<dbReference type="OrthoDB" id="420606at2759"/>
<name>A0A8H5HAP0_9AGAR</name>
<evidence type="ECO:0000256" key="5">
    <source>
        <dbReference type="ARBA" id="ARBA00023033"/>
    </source>
</evidence>
<keyword evidence="8" id="KW-1185">Reference proteome</keyword>
<dbReference type="PANTHER" id="PTHR13789">
    <property type="entry name" value="MONOOXYGENASE"/>
    <property type="match status" value="1"/>
</dbReference>
<proteinExistence type="inferred from homology"/>
<dbReference type="AlphaFoldDB" id="A0A8H5HAP0"/>
<evidence type="ECO:0000256" key="3">
    <source>
        <dbReference type="ARBA" id="ARBA00022827"/>
    </source>
</evidence>
<keyword evidence="3" id="KW-0274">FAD</keyword>
<dbReference type="Proteomes" id="UP000565441">
    <property type="component" value="Unassembled WGS sequence"/>
</dbReference>
<dbReference type="Pfam" id="PF01494">
    <property type="entry name" value="FAD_binding_3"/>
    <property type="match status" value="1"/>
</dbReference>
<dbReference type="Gene3D" id="3.50.50.60">
    <property type="entry name" value="FAD/NAD(P)-binding domain"/>
    <property type="match status" value="1"/>
</dbReference>
<dbReference type="PANTHER" id="PTHR13789:SF306">
    <property type="entry name" value="HYDROXYLASE, PUTATIVE-RELATED"/>
    <property type="match status" value="1"/>
</dbReference>
<feature type="domain" description="FAD-binding" evidence="6">
    <location>
        <begin position="20"/>
        <end position="200"/>
    </location>
</feature>
<keyword evidence="2" id="KW-0285">Flavoprotein</keyword>
<dbReference type="GO" id="GO:0071949">
    <property type="term" value="F:FAD binding"/>
    <property type="evidence" value="ECO:0007669"/>
    <property type="project" value="InterPro"/>
</dbReference>
<comment type="similarity">
    <text evidence="1">Belongs to the paxM FAD-dependent monooxygenase family.</text>
</comment>
<keyword evidence="4" id="KW-0560">Oxidoreductase</keyword>
<evidence type="ECO:0000256" key="2">
    <source>
        <dbReference type="ARBA" id="ARBA00022630"/>
    </source>
</evidence>
<protein>
    <recommendedName>
        <fullName evidence="6">FAD-binding domain-containing protein</fullName>
    </recommendedName>
</protein>
<organism evidence="7 8">
    <name type="scientific">Tricholomella constricta</name>
    <dbReference type="NCBI Taxonomy" id="117010"/>
    <lineage>
        <taxon>Eukaryota</taxon>
        <taxon>Fungi</taxon>
        <taxon>Dikarya</taxon>
        <taxon>Basidiomycota</taxon>
        <taxon>Agaricomycotina</taxon>
        <taxon>Agaricomycetes</taxon>
        <taxon>Agaricomycetidae</taxon>
        <taxon>Agaricales</taxon>
        <taxon>Tricholomatineae</taxon>
        <taxon>Lyophyllaceae</taxon>
        <taxon>Tricholomella</taxon>
    </lineage>
</organism>
<evidence type="ECO:0000256" key="4">
    <source>
        <dbReference type="ARBA" id="ARBA00023002"/>
    </source>
</evidence>
<sequence length="483" mass="53368">MVDVMAFRKFKPGNATHLSVDFVIIGGGIAGLACAVALRRVNHRVTVLEEDDVYTLEHGRSGPCRMPPNLSKILYHWGLEDEVRAIAIKSESISLLLYETGELLGKHHWDDEVMKETRGEFVFTRHSALRRLLYDVAISCGAEVRLNTKVAAIDPEERTVTLEGSGEQLRADVVVGADGLGGLTRRILHHASEEPHMGAMDMFRHDNELGYLPIASTTVARELITADPDLAYLYDQEHTTMFNWFGHGHSVLGFPIIDGSEFGLFIYGPSNSRGGSWNTIASNTDLEAVLGTAEPKQPSEIGKVSSEADMSYSALDDWVHKSGRMVVVGEAAHPLPPGSVQATALTVEDAAVLAKLFSHLRTEDQIGSFLWAFQDLRQPRCNAVMAKEAGIMYYMTMPPGEQQQLRDETMRAKRDAGIGILQASDEAEESPEWAEIKEVFGYDAEDEADNWWVEWGLLRERSKGVDVSYGVPSPIQVERAISS</sequence>
<gene>
    <name evidence="7" type="ORF">D9615_005791</name>
</gene>
<dbReference type="EMBL" id="JAACJP010000015">
    <property type="protein sequence ID" value="KAF5379818.1"/>
    <property type="molecule type" value="Genomic_DNA"/>
</dbReference>
<comment type="caution">
    <text evidence="7">The sequence shown here is derived from an EMBL/GenBank/DDBJ whole genome shotgun (WGS) entry which is preliminary data.</text>
</comment>
<dbReference type="SUPFAM" id="SSF51905">
    <property type="entry name" value="FAD/NAD(P)-binding domain"/>
    <property type="match status" value="1"/>
</dbReference>